<keyword evidence="6 8" id="KW-0675">Receptor</keyword>
<evidence type="ECO:0000256" key="3">
    <source>
        <dbReference type="ARBA" id="ARBA00022692"/>
    </source>
</evidence>
<evidence type="ECO:0000313" key="10">
    <source>
        <dbReference type="Proteomes" id="UP000095300"/>
    </source>
</evidence>
<evidence type="ECO:0000256" key="2">
    <source>
        <dbReference type="ARBA" id="ARBA00022475"/>
    </source>
</evidence>
<protein>
    <recommendedName>
        <fullName evidence="8">Gustatory receptor</fullName>
    </recommendedName>
</protein>
<organism evidence="9 10">
    <name type="scientific">Stomoxys calcitrans</name>
    <name type="common">Stable fly</name>
    <name type="synonym">Conops calcitrans</name>
    <dbReference type="NCBI Taxonomy" id="35570"/>
    <lineage>
        <taxon>Eukaryota</taxon>
        <taxon>Metazoa</taxon>
        <taxon>Ecdysozoa</taxon>
        <taxon>Arthropoda</taxon>
        <taxon>Hexapoda</taxon>
        <taxon>Insecta</taxon>
        <taxon>Pterygota</taxon>
        <taxon>Neoptera</taxon>
        <taxon>Endopterygota</taxon>
        <taxon>Diptera</taxon>
        <taxon>Brachycera</taxon>
        <taxon>Muscomorpha</taxon>
        <taxon>Muscoidea</taxon>
        <taxon>Muscidae</taxon>
        <taxon>Stomoxys</taxon>
    </lineage>
</organism>
<dbReference type="EnsemblMetazoa" id="SCAU001275-RA">
    <property type="protein sequence ID" value="SCAU001275-PA"/>
    <property type="gene ID" value="SCAU001275"/>
</dbReference>
<sequence>MFATENKQSVSIYLKFINIYQWIFSIFGLTVPPPLLQGNLNRWIHSLLFLLYMGYCLLLIAMALNMALIHHVAIENVNRQYQLDATTRILSYSQNILLVAGQISMEFMALGNYKKLGRLHMMIKELEYNMKSLCNGNFRANPLKWKLLRISGLSWLILVGVMLNLNNTLTSEFANMEFRIAVLFFMAAVQVKFIEFGVYIQLVYEFLLHVHRQLVYLIAQIDKACQLQFTEENPSWPFVQKLMKIQMILNGIVLLVNKLLDYFSWPLLFVIIYNGEALLNVVNLAYLRDKRFNQNVYIHFLVLYILVLLSSLFVISCLTQRCIKKYNSIGLFIHTINLSSEDCGIIMRMREFSLQIMHQDLIFTCNGFLDIDFKSYGKMLLVISSYVVILIQFKMEIANETEIFTSQHVLNNY</sequence>
<keyword evidence="10" id="KW-1185">Reference proteome</keyword>
<dbReference type="GO" id="GO:0007165">
    <property type="term" value="P:signal transduction"/>
    <property type="evidence" value="ECO:0007669"/>
    <property type="project" value="UniProtKB-KW"/>
</dbReference>
<evidence type="ECO:0000256" key="6">
    <source>
        <dbReference type="ARBA" id="ARBA00023170"/>
    </source>
</evidence>
<keyword evidence="2 8" id="KW-1003">Cell membrane</keyword>
<dbReference type="PANTHER" id="PTHR21143:SF131">
    <property type="entry name" value="GUSTATORY AND ODORANT RECEPTOR 63A-RELATED"/>
    <property type="match status" value="1"/>
</dbReference>
<keyword evidence="7 8" id="KW-0807">Transducer</keyword>
<evidence type="ECO:0000313" key="9">
    <source>
        <dbReference type="EnsemblMetazoa" id="SCAU001275-PA"/>
    </source>
</evidence>
<dbReference type="OrthoDB" id="6366728at2759"/>
<feature type="transmembrane region" description="Helical" evidence="8">
    <location>
        <begin position="147"/>
        <end position="166"/>
    </location>
</feature>
<dbReference type="AlphaFoldDB" id="A0A1I8NR08"/>
<feature type="transmembrane region" description="Helical" evidence="8">
    <location>
        <begin position="89"/>
        <end position="111"/>
    </location>
</feature>
<dbReference type="PANTHER" id="PTHR21143">
    <property type="entry name" value="INVERTEBRATE GUSTATORY RECEPTOR"/>
    <property type="match status" value="1"/>
</dbReference>
<keyword evidence="3 8" id="KW-0812">Transmembrane</keyword>
<reference evidence="9" key="1">
    <citation type="submission" date="2020-05" db="UniProtKB">
        <authorList>
            <consortium name="EnsemblMetazoa"/>
        </authorList>
    </citation>
    <scope>IDENTIFICATION</scope>
    <source>
        <strain evidence="9">USDA</strain>
    </source>
</reference>
<evidence type="ECO:0000256" key="4">
    <source>
        <dbReference type="ARBA" id="ARBA00022989"/>
    </source>
</evidence>
<evidence type="ECO:0000256" key="1">
    <source>
        <dbReference type="ARBA" id="ARBA00004651"/>
    </source>
</evidence>
<feature type="transmembrane region" description="Helical" evidence="8">
    <location>
        <begin position="263"/>
        <end position="284"/>
    </location>
</feature>
<dbReference type="GO" id="GO:0043025">
    <property type="term" value="C:neuronal cell body"/>
    <property type="evidence" value="ECO:0007669"/>
    <property type="project" value="TreeGrafter"/>
</dbReference>
<dbReference type="Pfam" id="PF08395">
    <property type="entry name" value="7tm_7"/>
    <property type="match status" value="1"/>
</dbReference>
<comment type="function">
    <text evidence="8">Gustatory receptor which mediates acceptance or avoidance behavior, depending on its substrates.</text>
</comment>
<evidence type="ECO:0000256" key="5">
    <source>
        <dbReference type="ARBA" id="ARBA00023136"/>
    </source>
</evidence>
<dbReference type="VEuPathDB" id="VectorBase:SCAU001275"/>
<evidence type="ECO:0000256" key="8">
    <source>
        <dbReference type="RuleBase" id="RU363108"/>
    </source>
</evidence>
<dbReference type="GO" id="GO:0033041">
    <property type="term" value="F:sweet taste receptor activity"/>
    <property type="evidence" value="ECO:0007669"/>
    <property type="project" value="TreeGrafter"/>
</dbReference>
<gene>
    <name evidence="9" type="primary">106087905</name>
</gene>
<dbReference type="GO" id="GO:0030425">
    <property type="term" value="C:dendrite"/>
    <property type="evidence" value="ECO:0007669"/>
    <property type="project" value="TreeGrafter"/>
</dbReference>
<feature type="transmembrane region" description="Helical" evidence="8">
    <location>
        <begin position="43"/>
        <end position="68"/>
    </location>
</feature>
<dbReference type="KEGG" id="scac:106087905"/>
<dbReference type="Proteomes" id="UP000095300">
    <property type="component" value="Unassembled WGS sequence"/>
</dbReference>
<keyword evidence="5 8" id="KW-0472">Membrane</keyword>
<keyword evidence="4 8" id="KW-1133">Transmembrane helix</keyword>
<evidence type="ECO:0000256" key="7">
    <source>
        <dbReference type="ARBA" id="ARBA00023224"/>
    </source>
</evidence>
<name>A0A1I8NR08_STOCA</name>
<dbReference type="InterPro" id="IPR013604">
    <property type="entry name" value="7TM_chemorcpt"/>
</dbReference>
<dbReference type="GO" id="GO:0005886">
    <property type="term" value="C:plasma membrane"/>
    <property type="evidence" value="ECO:0007669"/>
    <property type="project" value="UniProtKB-SubCell"/>
</dbReference>
<accession>A0A1I8NR08</accession>
<feature type="transmembrane region" description="Helical" evidence="8">
    <location>
        <begin position="296"/>
        <end position="315"/>
    </location>
</feature>
<feature type="transmembrane region" description="Helical" evidence="8">
    <location>
        <begin position="178"/>
        <end position="200"/>
    </location>
</feature>
<feature type="transmembrane region" description="Helical" evidence="8">
    <location>
        <begin position="12"/>
        <end position="31"/>
    </location>
</feature>
<dbReference type="GO" id="GO:0030424">
    <property type="term" value="C:axon"/>
    <property type="evidence" value="ECO:0007669"/>
    <property type="project" value="TreeGrafter"/>
</dbReference>
<comment type="similarity">
    <text evidence="8">Belongs to the insect chemoreceptor superfamily. Gustatory receptor (GR) family.</text>
</comment>
<proteinExistence type="inferred from homology"/>
<comment type="subcellular location">
    <subcellularLocation>
        <location evidence="1 8">Cell membrane</location>
        <topology evidence="1 8">Multi-pass membrane protein</topology>
    </subcellularLocation>
</comment>